<keyword evidence="2" id="KW-0472">Membrane</keyword>
<dbReference type="Proteomes" id="UP000199103">
    <property type="component" value="Chromosome I"/>
</dbReference>
<evidence type="ECO:0000313" key="4">
    <source>
        <dbReference type="EMBL" id="SDS74117.1"/>
    </source>
</evidence>
<dbReference type="Pfam" id="PF07811">
    <property type="entry name" value="TadE"/>
    <property type="match status" value="1"/>
</dbReference>
<feature type="domain" description="TadE-like" evidence="3">
    <location>
        <begin position="35"/>
        <end position="74"/>
    </location>
</feature>
<evidence type="ECO:0000256" key="2">
    <source>
        <dbReference type="SAM" id="Phobius"/>
    </source>
</evidence>
<dbReference type="InterPro" id="IPR012495">
    <property type="entry name" value="TadE-like_dom"/>
</dbReference>
<name>A0A1H1UNP4_9ACTN</name>
<keyword evidence="5" id="KW-1185">Reference proteome</keyword>
<protein>
    <submittedName>
        <fullName evidence="4">TadE-like protein</fullName>
    </submittedName>
</protein>
<sequence length="147" mass="15752">MIMIVEGGTMKRSRRSDRRPRSAVCNRRSQRGVTASTQFAVIFPALMLIIFGMIQAGIWLHARNVAGEAANAAADVARSYRGDAGRARQVAYKITAVGGLRDVTVAVVRQQGRVDVTLTGRAPIVFDIGLATVSESASAPLERVTTP</sequence>
<evidence type="ECO:0000259" key="3">
    <source>
        <dbReference type="Pfam" id="PF07811"/>
    </source>
</evidence>
<accession>A0A1H1UNP4</accession>
<feature type="transmembrane region" description="Helical" evidence="2">
    <location>
        <begin position="39"/>
        <end position="60"/>
    </location>
</feature>
<evidence type="ECO:0000313" key="5">
    <source>
        <dbReference type="Proteomes" id="UP000199103"/>
    </source>
</evidence>
<dbReference type="EMBL" id="LT629772">
    <property type="protein sequence ID" value="SDS74117.1"/>
    <property type="molecule type" value="Genomic_DNA"/>
</dbReference>
<dbReference type="STRING" id="630515.SAMN04489812_2867"/>
<organism evidence="4 5">
    <name type="scientific">Microlunatus soli</name>
    <dbReference type="NCBI Taxonomy" id="630515"/>
    <lineage>
        <taxon>Bacteria</taxon>
        <taxon>Bacillati</taxon>
        <taxon>Actinomycetota</taxon>
        <taxon>Actinomycetes</taxon>
        <taxon>Propionibacteriales</taxon>
        <taxon>Propionibacteriaceae</taxon>
        <taxon>Microlunatus</taxon>
    </lineage>
</organism>
<proteinExistence type="predicted"/>
<keyword evidence="2" id="KW-1133">Transmembrane helix</keyword>
<evidence type="ECO:0000256" key="1">
    <source>
        <dbReference type="SAM" id="MobiDB-lite"/>
    </source>
</evidence>
<feature type="region of interest" description="Disordered" evidence="1">
    <location>
        <begin position="1"/>
        <end position="28"/>
    </location>
</feature>
<keyword evidence="2" id="KW-0812">Transmembrane</keyword>
<dbReference type="AlphaFoldDB" id="A0A1H1UNP4"/>
<gene>
    <name evidence="4" type="ORF">SAMN04489812_2867</name>
</gene>
<reference evidence="4 5" key="1">
    <citation type="submission" date="2016-10" db="EMBL/GenBank/DDBJ databases">
        <authorList>
            <person name="de Groot N.N."/>
        </authorList>
    </citation>
    <scope>NUCLEOTIDE SEQUENCE [LARGE SCALE GENOMIC DNA]</scope>
    <source>
        <strain evidence="4 5">DSM 21800</strain>
    </source>
</reference>